<comment type="caution">
    <text evidence="7">The sequence shown here is derived from an EMBL/GenBank/DDBJ whole genome shotgun (WGS) entry which is preliminary data.</text>
</comment>
<evidence type="ECO:0000313" key="7">
    <source>
        <dbReference type="EMBL" id="KRN86990.1"/>
    </source>
</evidence>
<evidence type="ECO:0000256" key="2">
    <source>
        <dbReference type="ARBA" id="ARBA00009765"/>
    </source>
</evidence>
<evidence type="ECO:0000256" key="1">
    <source>
        <dbReference type="ARBA" id="ARBA00004141"/>
    </source>
</evidence>
<dbReference type="PANTHER" id="PTHR47891">
    <property type="entry name" value="TRANSPORTER-RELATED"/>
    <property type="match status" value="1"/>
</dbReference>
<dbReference type="Gene3D" id="3.30.460.20">
    <property type="entry name" value="CorA soluble domain-like"/>
    <property type="match status" value="1"/>
</dbReference>
<evidence type="ECO:0000256" key="3">
    <source>
        <dbReference type="ARBA" id="ARBA00022692"/>
    </source>
</evidence>
<dbReference type="OrthoDB" id="9803416at2"/>
<reference evidence="7 8" key="1">
    <citation type="journal article" date="2015" name="Genome Announc.">
        <title>Expanding the biotechnology potential of lactobacilli through comparative genomics of 213 strains and associated genera.</title>
        <authorList>
            <person name="Sun Z."/>
            <person name="Harris H.M."/>
            <person name="McCann A."/>
            <person name="Guo C."/>
            <person name="Argimon S."/>
            <person name="Zhang W."/>
            <person name="Yang X."/>
            <person name="Jeffery I.B."/>
            <person name="Cooney J.C."/>
            <person name="Kagawa T.F."/>
            <person name="Liu W."/>
            <person name="Song Y."/>
            <person name="Salvetti E."/>
            <person name="Wrobel A."/>
            <person name="Rasinkangas P."/>
            <person name="Parkhill J."/>
            <person name="Rea M.C."/>
            <person name="O'Sullivan O."/>
            <person name="Ritari J."/>
            <person name="Douillard F.P."/>
            <person name="Paul Ross R."/>
            <person name="Yang R."/>
            <person name="Briner A.E."/>
            <person name="Felis G.E."/>
            <person name="de Vos W.M."/>
            <person name="Barrangou R."/>
            <person name="Klaenhammer T.R."/>
            <person name="Caufield P.W."/>
            <person name="Cui Y."/>
            <person name="Zhang H."/>
            <person name="O'Toole P.W."/>
        </authorList>
    </citation>
    <scope>NUCLEOTIDE SEQUENCE [LARGE SCALE GENOMIC DNA]</scope>
    <source>
        <strain evidence="7 8">DSM 15353</strain>
    </source>
</reference>
<proteinExistence type="inferred from homology"/>
<dbReference type="InterPro" id="IPR002523">
    <property type="entry name" value="MgTranspt_CorA/ZnTranspt_ZntB"/>
</dbReference>
<name>A0A0R2KBX3_9LACO</name>
<dbReference type="Gene3D" id="1.20.58.340">
    <property type="entry name" value="Magnesium transport protein CorA, transmembrane region"/>
    <property type="match status" value="2"/>
</dbReference>
<dbReference type="RefSeq" id="WP_056988039.1">
    <property type="nucleotide sequence ID" value="NZ_JQBK01000010.1"/>
</dbReference>
<comment type="subcellular location">
    <subcellularLocation>
        <location evidence="1">Membrane</location>
        <topology evidence="1">Multi-pass membrane protein</topology>
    </subcellularLocation>
</comment>
<gene>
    <name evidence="7" type="ORF">IV43_GL000107</name>
</gene>
<evidence type="ECO:0000256" key="5">
    <source>
        <dbReference type="ARBA" id="ARBA00023136"/>
    </source>
</evidence>
<comment type="similarity">
    <text evidence="2">Belongs to the CorA metal ion transporter (MIT) (TC 1.A.35) family.</text>
</comment>
<dbReference type="InterPro" id="IPR045863">
    <property type="entry name" value="CorA_TM1_TM2"/>
</dbReference>
<dbReference type="PATRIC" id="fig|89059.3.peg.109"/>
<evidence type="ECO:0000256" key="4">
    <source>
        <dbReference type="ARBA" id="ARBA00022989"/>
    </source>
</evidence>
<dbReference type="AlphaFoldDB" id="A0A0R2KBX3"/>
<feature type="transmembrane region" description="Helical" evidence="6">
    <location>
        <begin position="248"/>
        <end position="267"/>
    </location>
</feature>
<dbReference type="GO" id="GO:0016020">
    <property type="term" value="C:membrane"/>
    <property type="evidence" value="ECO:0007669"/>
    <property type="project" value="UniProtKB-SubCell"/>
</dbReference>
<dbReference type="InterPro" id="IPR045861">
    <property type="entry name" value="CorA_cytoplasmic_dom"/>
</dbReference>
<protein>
    <submittedName>
        <fullName evidence="7">Mg2 transporter protein CorA family protein</fullName>
    </submittedName>
</protein>
<dbReference type="GO" id="GO:0046873">
    <property type="term" value="F:metal ion transmembrane transporter activity"/>
    <property type="evidence" value="ECO:0007669"/>
    <property type="project" value="InterPro"/>
</dbReference>
<dbReference type="STRING" id="89059.LAC1533_2336"/>
<feature type="transmembrane region" description="Helical" evidence="6">
    <location>
        <begin position="279"/>
        <end position="299"/>
    </location>
</feature>
<sequence length="305" mass="35137">MLKSKNITADLTLIQTKRLSTEETTQLKQQYGLTQEVINYVIDRDEVPNYVYDEDSNDELFIVQIPHVLHKGQLRYITQPVGFLLHDSLIFTFNPSGEENFEKIIHKHSEKAYQTRNEFIFAALFELMDSFMPIMHNLTKERNRLDKVLNKEIKNKELIKFSHLQQTLSYFSSASALNLTMFHKLPHTHFFTPSYTGEQSAKKDMLEDVVIESEQVSRMIETELAVVGRIGDTFNTIANNNLNYTMKVLTVWSLALTIPTILTGFYGMNVGLPGAHTSYAWIMVLIFSVIIALLLLFILRIGHKL</sequence>
<dbReference type="SUPFAM" id="SSF143865">
    <property type="entry name" value="CorA soluble domain-like"/>
    <property type="match status" value="1"/>
</dbReference>
<dbReference type="SUPFAM" id="SSF144083">
    <property type="entry name" value="Magnesium transport protein CorA, transmembrane region"/>
    <property type="match status" value="1"/>
</dbReference>
<dbReference type="EMBL" id="JQBK01000010">
    <property type="protein sequence ID" value="KRN86990.1"/>
    <property type="molecule type" value="Genomic_DNA"/>
</dbReference>
<keyword evidence="5 6" id="KW-0472">Membrane</keyword>
<keyword evidence="4 6" id="KW-1133">Transmembrane helix</keyword>
<evidence type="ECO:0000313" key="8">
    <source>
        <dbReference type="Proteomes" id="UP000051491"/>
    </source>
</evidence>
<dbReference type="InterPro" id="IPR047199">
    <property type="entry name" value="CorA-like"/>
</dbReference>
<dbReference type="CDD" id="cd12827">
    <property type="entry name" value="EcCorA_ZntB-like_u2"/>
    <property type="match status" value="1"/>
</dbReference>
<evidence type="ECO:0000256" key="6">
    <source>
        <dbReference type="SAM" id="Phobius"/>
    </source>
</evidence>
<dbReference type="PANTHER" id="PTHR47891:SF1">
    <property type="entry name" value="CORA-MAGNESIUM AND COBALT TRANSPORTER"/>
    <property type="match status" value="1"/>
</dbReference>
<accession>A0A0R2KBX3</accession>
<keyword evidence="3 6" id="KW-0812">Transmembrane</keyword>
<organism evidence="7 8">
    <name type="scientific">Ligilactobacillus acidipiscis</name>
    <dbReference type="NCBI Taxonomy" id="89059"/>
    <lineage>
        <taxon>Bacteria</taxon>
        <taxon>Bacillati</taxon>
        <taxon>Bacillota</taxon>
        <taxon>Bacilli</taxon>
        <taxon>Lactobacillales</taxon>
        <taxon>Lactobacillaceae</taxon>
        <taxon>Ligilactobacillus</taxon>
    </lineage>
</organism>
<dbReference type="Proteomes" id="UP000051491">
    <property type="component" value="Unassembled WGS sequence"/>
</dbReference>
<dbReference type="Pfam" id="PF01544">
    <property type="entry name" value="CorA"/>
    <property type="match status" value="1"/>
</dbReference>